<dbReference type="InterPro" id="IPR027417">
    <property type="entry name" value="P-loop_NTPase"/>
</dbReference>
<keyword evidence="3" id="KW-1185">Reference proteome</keyword>
<feature type="domain" description="Sulfotransferase" evidence="1">
    <location>
        <begin position="32"/>
        <end position="208"/>
    </location>
</feature>
<evidence type="ECO:0000313" key="3">
    <source>
        <dbReference type="Proteomes" id="UP000191931"/>
    </source>
</evidence>
<proteinExistence type="predicted"/>
<dbReference type="OrthoDB" id="9779418at2"/>
<dbReference type="GO" id="GO:0008146">
    <property type="term" value="F:sulfotransferase activity"/>
    <property type="evidence" value="ECO:0007669"/>
    <property type="project" value="InterPro"/>
</dbReference>
<name>A0A1W1HDD7_9BACT</name>
<reference evidence="2 3" key="1">
    <citation type="submission" date="2017-03" db="EMBL/GenBank/DDBJ databases">
        <authorList>
            <person name="Afonso C.L."/>
            <person name="Miller P.J."/>
            <person name="Scott M.A."/>
            <person name="Spackman E."/>
            <person name="Goraichik I."/>
            <person name="Dimitrov K.M."/>
            <person name="Suarez D.L."/>
            <person name="Swayne D.E."/>
        </authorList>
    </citation>
    <scope>NUCLEOTIDE SEQUENCE [LARGE SCALE GENOMIC DNA]</scope>
    <source>
        <strain evidence="2">PRJEB14757</strain>
    </source>
</reference>
<dbReference type="InterPro" id="IPR000863">
    <property type="entry name" value="Sulfotransferase_dom"/>
</dbReference>
<dbReference type="Proteomes" id="UP000191931">
    <property type="component" value="Unassembled WGS sequence"/>
</dbReference>
<dbReference type="EMBL" id="FWEV01000136">
    <property type="protein sequence ID" value="SLM30388.1"/>
    <property type="molecule type" value="Genomic_DNA"/>
</dbReference>
<gene>
    <name evidence="2" type="ORF">MTBBW1_2200042</name>
</gene>
<dbReference type="RefSeq" id="WP_080808280.1">
    <property type="nucleotide sequence ID" value="NZ_LT828560.1"/>
</dbReference>
<dbReference type="Pfam" id="PF00685">
    <property type="entry name" value="Sulfotransfer_1"/>
    <property type="match status" value="1"/>
</dbReference>
<accession>A0A1W1HDD7</accession>
<dbReference type="SUPFAM" id="SSF52540">
    <property type="entry name" value="P-loop containing nucleoside triphosphate hydrolases"/>
    <property type="match status" value="1"/>
</dbReference>
<dbReference type="Gene3D" id="3.40.50.300">
    <property type="entry name" value="P-loop containing nucleotide triphosphate hydrolases"/>
    <property type="match status" value="1"/>
</dbReference>
<protein>
    <recommendedName>
        <fullName evidence="1">Sulfotransferase domain-containing protein</fullName>
    </recommendedName>
</protein>
<evidence type="ECO:0000259" key="1">
    <source>
        <dbReference type="Pfam" id="PF00685"/>
    </source>
</evidence>
<evidence type="ECO:0000313" key="2">
    <source>
        <dbReference type="EMBL" id="SLM30388.1"/>
    </source>
</evidence>
<dbReference type="AlphaFoldDB" id="A0A1W1HDD7"/>
<sequence length="218" mass="25254">MGILRKSLNSLHGSKSNFIKTVNRGKNINKDIVVVSGLPRSGTSMMMRMLEAGGIEPFIDNKRVPDEDNPNGYYELERIKSLERDNEWLYEAKGKAVKIISMLLYNLPSRYSYKVIFMHRNMDEILLSQSKMLLRKGKNGNHISDKELSVKFFNHLGEIEKWLDNQSNIEFINVSYNDILKEPLKNITNINRFINNAMDESKMVDVLDSALYRQRCDS</sequence>
<dbReference type="STRING" id="1246637.MTBBW1_2200042"/>
<organism evidence="2 3">
    <name type="scientific">Desulfamplus magnetovallimortis</name>
    <dbReference type="NCBI Taxonomy" id="1246637"/>
    <lineage>
        <taxon>Bacteria</taxon>
        <taxon>Pseudomonadati</taxon>
        <taxon>Thermodesulfobacteriota</taxon>
        <taxon>Desulfobacteria</taxon>
        <taxon>Desulfobacterales</taxon>
        <taxon>Desulfobacteraceae</taxon>
        <taxon>Desulfamplus</taxon>
    </lineage>
</organism>